<protein>
    <submittedName>
        <fullName evidence="2">HNH endonuclease</fullName>
    </submittedName>
</protein>
<gene>
    <name evidence="2" type="ORF">L2764_03410</name>
</gene>
<evidence type="ECO:0000313" key="2">
    <source>
        <dbReference type="EMBL" id="MCL1123553.1"/>
    </source>
</evidence>
<dbReference type="InterPro" id="IPR003615">
    <property type="entry name" value="HNH_nuc"/>
</dbReference>
<keyword evidence="2" id="KW-0378">Hydrolase</keyword>
<keyword evidence="2" id="KW-0540">Nuclease</keyword>
<evidence type="ECO:0000313" key="3">
    <source>
        <dbReference type="Proteomes" id="UP001203423"/>
    </source>
</evidence>
<accession>A0ABT0L7A7</accession>
<name>A0ABT0L7A7_9GAMM</name>
<feature type="domain" description="HNH nuclease" evidence="1">
    <location>
        <begin position="231"/>
        <end position="282"/>
    </location>
</feature>
<keyword evidence="2" id="KW-0255">Endonuclease</keyword>
<evidence type="ECO:0000259" key="1">
    <source>
        <dbReference type="Pfam" id="PF13391"/>
    </source>
</evidence>
<dbReference type="Proteomes" id="UP001203423">
    <property type="component" value="Unassembled WGS sequence"/>
</dbReference>
<keyword evidence="3" id="KW-1185">Reference proteome</keyword>
<sequence>MDNKITRICWNSHNWASPSGSEGKSLDKDSLEHSQGYSHEEWLGDHAKKVDGFKYAFLPAINTHNNRFQGNKWNIWLYTLKDNRKICFGYIKKAICLSVEAAQTALDVYQKEGWLEEMQAQVSALGRETTPLKDLPPLSNFNIKFKPKDLVWLKEPKDISHHYANHRYVLMDLVDPDFKQEHLLEDDLSFDLTHILEAPLTDNAKIGAVNNRIGQGIFRRNVIELWQSEHCAVTLVDISCMLTATHIKSWEHCTDDEKLDGANGLMLCAHVSQLFSNHLASFTPKNGRYVLEVSSTVDAMQLKGLGIEKETVLNTAHLDFDSLERFKRYIHDHNQRFIETNTFYHD</sequence>
<dbReference type="GO" id="GO:0004519">
    <property type="term" value="F:endonuclease activity"/>
    <property type="evidence" value="ECO:0007669"/>
    <property type="project" value="UniProtKB-KW"/>
</dbReference>
<dbReference type="EMBL" id="JAKIKS010000008">
    <property type="protein sequence ID" value="MCL1123553.1"/>
    <property type="molecule type" value="Genomic_DNA"/>
</dbReference>
<dbReference type="Pfam" id="PF13391">
    <property type="entry name" value="HNH_2"/>
    <property type="match status" value="1"/>
</dbReference>
<proteinExistence type="predicted"/>
<dbReference type="RefSeq" id="WP_248938841.1">
    <property type="nucleotide sequence ID" value="NZ_JAKIKS010000008.1"/>
</dbReference>
<reference evidence="2 3" key="1">
    <citation type="submission" date="2022-01" db="EMBL/GenBank/DDBJ databases">
        <title>Whole genome-based taxonomy of the Shewanellaceae.</title>
        <authorList>
            <person name="Martin-Rodriguez A.J."/>
        </authorList>
    </citation>
    <scope>NUCLEOTIDE SEQUENCE [LARGE SCALE GENOMIC DNA]</scope>
    <source>
        <strain evidence="2 3">DSM 17177</strain>
    </source>
</reference>
<comment type="caution">
    <text evidence="2">The sequence shown here is derived from an EMBL/GenBank/DDBJ whole genome shotgun (WGS) entry which is preliminary data.</text>
</comment>
<organism evidence="2 3">
    <name type="scientific">Shewanella surugensis</name>
    <dbReference type="NCBI Taxonomy" id="212020"/>
    <lineage>
        <taxon>Bacteria</taxon>
        <taxon>Pseudomonadati</taxon>
        <taxon>Pseudomonadota</taxon>
        <taxon>Gammaproteobacteria</taxon>
        <taxon>Alteromonadales</taxon>
        <taxon>Shewanellaceae</taxon>
        <taxon>Shewanella</taxon>
    </lineage>
</organism>